<gene>
    <name evidence="1" type="ORF">CVN68_19385</name>
</gene>
<dbReference type="InterPro" id="IPR029063">
    <property type="entry name" value="SAM-dependent_MTases_sf"/>
</dbReference>
<organism evidence="1 2">
    <name type="scientific">Sphingomonas psychrotolerans</name>
    <dbReference type="NCBI Taxonomy" id="1327635"/>
    <lineage>
        <taxon>Bacteria</taxon>
        <taxon>Pseudomonadati</taxon>
        <taxon>Pseudomonadota</taxon>
        <taxon>Alphaproteobacteria</taxon>
        <taxon>Sphingomonadales</taxon>
        <taxon>Sphingomonadaceae</taxon>
        <taxon>Sphingomonas</taxon>
    </lineage>
</organism>
<dbReference type="EMBL" id="CP024923">
    <property type="protein sequence ID" value="ATY34759.1"/>
    <property type="molecule type" value="Genomic_DNA"/>
</dbReference>
<dbReference type="OrthoDB" id="7552502at2"/>
<dbReference type="SUPFAM" id="SSF53335">
    <property type="entry name" value="S-adenosyl-L-methionine-dependent methyltransferases"/>
    <property type="match status" value="1"/>
</dbReference>
<dbReference type="PANTHER" id="PTHR43464">
    <property type="entry name" value="METHYLTRANSFERASE"/>
    <property type="match status" value="1"/>
</dbReference>
<reference evidence="1 2" key="1">
    <citation type="submission" date="2017-11" db="EMBL/GenBank/DDBJ databases">
        <title>Complete genome sequence of Sphingomonas sp. Strain Cra20, a psychrotolerant potential plant growth promoting rhizobacteria.</title>
        <authorList>
            <person name="Luo Y."/>
        </authorList>
    </citation>
    <scope>NUCLEOTIDE SEQUENCE [LARGE SCALE GENOMIC DNA]</scope>
    <source>
        <strain evidence="1 2">Cra20</strain>
    </source>
</reference>
<dbReference type="CDD" id="cd02440">
    <property type="entry name" value="AdoMet_MTases"/>
    <property type="match status" value="1"/>
</dbReference>
<dbReference type="AlphaFoldDB" id="A0A2K8MRV1"/>
<protein>
    <submittedName>
        <fullName evidence="1">SAM-dependent methyltransferase</fullName>
    </submittedName>
</protein>
<dbReference type="Gene3D" id="3.40.50.150">
    <property type="entry name" value="Vaccinia Virus protein VP39"/>
    <property type="match status" value="1"/>
</dbReference>
<dbReference type="RefSeq" id="WP_100284546.1">
    <property type="nucleotide sequence ID" value="NZ_CP024923.1"/>
</dbReference>
<dbReference type="PANTHER" id="PTHR43464:SF83">
    <property type="entry name" value="MALONYL-[ACYL-CARRIER PROTEIN] O-METHYLTRANSFERASE"/>
    <property type="match status" value="1"/>
</dbReference>
<name>A0A2K8MRV1_9SPHN</name>
<sequence>MLGTVHGKLVFNRRVRTLAAAIAERLPHGARVLDVGCGSGDLAALVMQIRPDVSIEGIDVLVRPGTAIPVHAYDGAHIPFGDDSFDAAMVVDVLHHTDDPAAVLAEIARVAPMVVIKDHLRDGIAAGPTLRFMDWVGNAAHGVRLPYNYLSHREWKAIWARLHLGTSKFATRLALYPRPFSWLFDRGLHFVTVLSR</sequence>
<evidence type="ECO:0000313" key="2">
    <source>
        <dbReference type="Proteomes" id="UP000229081"/>
    </source>
</evidence>
<accession>A0A2K8MRV1</accession>
<dbReference type="GO" id="GO:0032259">
    <property type="term" value="P:methylation"/>
    <property type="evidence" value="ECO:0007669"/>
    <property type="project" value="UniProtKB-KW"/>
</dbReference>
<keyword evidence="1" id="KW-0489">Methyltransferase</keyword>
<dbReference type="GO" id="GO:0008168">
    <property type="term" value="F:methyltransferase activity"/>
    <property type="evidence" value="ECO:0007669"/>
    <property type="project" value="UniProtKB-KW"/>
</dbReference>
<dbReference type="KEGG" id="sphc:CVN68_19385"/>
<proteinExistence type="predicted"/>
<evidence type="ECO:0000313" key="1">
    <source>
        <dbReference type="EMBL" id="ATY34759.1"/>
    </source>
</evidence>
<keyword evidence="2" id="KW-1185">Reference proteome</keyword>
<dbReference type="Proteomes" id="UP000229081">
    <property type="component" value="Chromosome"/>
</dbReference>
<keyword evidence="1" id="KW-0808">Transferase</keyword>
<dbReference type="Pfam" id="PF13489">
    <property type="entry name" value="Methyltransf_23"/>
    <property type="match status" value="1"/>
</dbReference>